<feature type="compositionally biased region" description="Low complexity" evidence="1">
    <location>
        <begin position="1"/>
        <end position="22"/>
    </location>
</feature>
<evidence type="ECO:0000313" key="3">
    <source>
        <dbReference type="Proteomes" id="UP000053927"/>
    </source>
</evidence>
<sequence length="472" mass="52405">MQQLSSLSWSPSRPSSSLSMRSNRAGSPSSFSVDDPVAIRNQMSSLRHTIRHQQGQLQHLEQLLQRAPRQPISSYSPPPSPTLSDLMSGTPLVRRTPSRDSLQNLAGPDSSLPLPRRGGEMFGQDGGIREGIPMNFGSSQSGSPAKRNSSPTRTLSRIPVSSVGNARALADDGHTPPRHQSLNPIDPSLANSTSSSNGASSSLLQPPSPNTARRISLTPGGTTKVLADLQTGVIQAKTALENTKAQLRLSQRSVAQLTRQTEDLKEVRERLRLENEGLNNVVARKERLLQEVLERARKAEADATTYKSQLKSESSTTKKTIRDLEAALQESTALSSKSEREYVTLRDSLTSMKSAWKSDVELLREEIKKKEERWQKADEELGGKYKRLLEEVAKGTEQRESLEELKKKDKELRESIEGSFRDEISRLREEVERETKEQQKANKTAEHLSGELARIRRLMQSVGQPEEEDPPA</sequence>
<feature type="compositionally biased region" description="Polar residues" evidence="1">
    <location>
        <begin position="136"/>
        <end position="155"/>
    </location>
</feature>
<evidence type="ECO:0000313" key="2">
    <source>
        <dbReference type="EMBL" id="EIM80492.1"/>
    </source>
</evidence>
<dbReference type="AlphaFoldDB" id="R7S1P0"/>
<feature type="compositionally biased region" description="Low complexity" evidence="1">
    <location>
        <begin position="53"/>
        <end position="75"/>
    </location>
</feature>
<feature type="compositionally biased region" description="Basic and acidic residues" evidence="1">
    <location>
        <begin position="430"/>
        <end position="449"/>
    </location>
</feature>
<dbReference type="PANTHER" id="PTHR23159:SF31">
    <property type="entry name" value="CENTROSOME-ASSOCIATED PROTEIN CEP250 ISOFORM X1"/>
    <property type="match status" value="1"/>
</dbReference>
<proteinExistence type="predicted"/>
<feature type="region of interest" description="Disordered" evidence="1">
    <location>
        <begin position="1"/>
        <end position="214"/>
    </location>
</feature>
<organism evidence="2 3">
    <name type="scientific">Stereum hirsutum (strain FP-91666)</name>
    <name type="common">White-rot fungus</name>
    <dbReference type="NCBI Taxonomy" id="721885"/>
    <lineage>
        <taxon>Eukaryota</taxon>
        <taxon>Fungi</taxon>
        <taxon>Dikarya</taxon>
        <taxon>Basidiomycota</taxon>
        <taxon>Agaricomycotina</taxon>
        <taxon>Agaricomycetes</taxon>
        <taxon>Russulales</taxon>
        <taxon>Stereaceae</taxon>
        <taxon>Stereum</taxon>
    </lineage>
</organism>
<protein>
    <recommendedName>
        <fullName evidence="4">SWI5-dependent HO expression protein 3</fullName>
    </recommendedName>
</protein>
<dbReference type="PANTHER" id="PTHR23159">
    <property type="entry name" value="CENTROSOMAL PROTEIN 2"/>
    <property type="match status" value="1"/>
</dbReference>
<feature type="compositionally biased region" description="Low complexity" evidence="1">
    <location>
        <begin position="188"/>
        <end position="204"/>
    </location>
</feature>
<keyword evidence="3" id="KW-1185">Reference proteome</keyword>
<name>R7S1P0_STEHR</name>
<evidence type="ECO:0008006" key="4">
    <source>
        <dbReference type="Google" id="ProtNLM"/>
    </source>
</evidence>
<dbReference type="EMBL" id="JH687398">
    <property type="protein sequence ID" value="EIM80492.1"/>
    <property type="molecule type" value="Genomic_DNA"/>
</dbReference>
<evidence type="ECO:0000256" key="1">
    <source>
        <dbReference type="SAM" id="MobiDB-lite"/>
    </source>
</evidence>
<dbReference type="RefSeq" id="XP_007310605.1">
    <property type="nucleotide sequence ID" value="XM_007310543.1"/>
</dbReference>
<gene>
    <name evidence="2" type="ORF">STEHIDRAFT_87512</name>
</gene>
<dbReference type="KEGG" id="shs:STEHIDRAFT_87512"/>
<feature type="region of interest" description="Disordered" evidence="1">
    <location>
        <begin position="430"/>
        <end position="472"/>
    </location>
</feature>
<dbReference type="eggNOG" id="ENOG502S5M3">
    <property type="taxonomic scope" value="Eukaryota"/>
</dbReference>
<dbReference type="OrthoDB" id="6088208at2759"/>
<dbReference type="Proteomes" id="UP000053927">
    <property type="component" value="Unassembled WGS sequence"/>
</dbReference>
<dbReference type="GeneID" id="18807510"/>
<dbReference type="OMA" id="NTILRGP"/>
<reference evidence="3" key="1">
    <citation type="journal article" date="2012" name="Science">
        <title>The Paleozoic origin of enzymatic lignin decomposition reconstructed from 31 fungal genomes.</title>
        <authorList>
            <person name="Floudas D."/>
            <person name="Binder M."/>
            <person name="Riley R."/>
            <person name="Barry K."/>
            <person name="Blanchette R.A."/>
            <person name="Henrissat B."/>
            <person name="Martinez A.T."/>
            <person name="Otillar R."/>
            <person name="Spatafora J.W."/>
            <person name="Yadav J.S."/>
            <person name="Aerts A."/>
            <person name="Benoit I."/>
            <person name="Boyd A."/>
            <person name="Carlson A."/>
            <person name="Copeland A."/>
            <person name="Coutinho P.M."/>
            <person name="de Vries R.P."/>
            <person name="Ferreira P."/>
            <person name="Findley K."/>
            <person name="Foster B."/>
            <person name="Gaskell J."/>
            <person name="Glotzer D."/>
            <person name="Gorecki P."/>
            <person name="Heitman J."/>
            <person name="Hesse C."/>
            <person name="Hori C."/>
            <person name="Igarashi K."/>
            <person name="Jurgens J.A."/>
            <person name="Kallen N."/>
            <person name="Kersten P."/>
            <person name="Kohler A."/>
            <person name="Kuees U."/>
            <person name="Kumar T.K.A."/>
            <person name="Kuo A."/>
            <person name="LaButti K."/>
            <person name="Larrondo L.F."/>
            <person name="Lindquist E."/>
            <person name="Ling A."/>
            <person name="Lombard V."/>
            <person name="Lucas S."/>
            <person name="Lundell T."/>
            <person name="Martin R."/>
            <person name="McLaughlin D.J."/>
            <person name="Morgenstern I."/>
            <person name="Morin E."/>
            <person name="Murat C."/>
            <person name="Nagy L.G."/>
            <person name="Nolan M."/>
            <person name="Ohm R.A."/>
            <person name="Patyshakuliyeva A."/>
            <person name="Rokas A."/>
            <person name="Ruiz-Duenas F.J."/>
            <person name="Sabat G."/>
            <person name="Salamov A."/>
            <person name="Samejima M."/>
            <person name="Schmutz J."/>
            <person name="Slot J.C."/>
            <person name="St John F."/>
            <person name="Stenlid J."/>
            <person name="Sun H."/>
            <person name="Sun S."/>
            <person name="Syed K."/>
            <person name="Tsang A."/>
            <person name="Wiebenga A."/>
            <person name="Young D."/>
            <person name="Pisabarro A."/>
            <person name="Eastwood D.C."/>
            <person name="Martin F."/>
            <person name="Cullen D."/>
            <person name="Grigoriev I.V."/>
            <person name="Hibbett D.S."/>
        </authorList>
    </citation>
    <scope>NUCLEOTIDE SEQUENCE [LARGE SCALE GENOMIC DNA]</scope>
    <source>
        <strain evidence="3">FP-91666</strain>
    </source>
</reference>
<accession>R7S1P0</accession>